<sequence length="323" mass="34980">MTTSAHPRRWPTPTPAQAREAMLQRVEERLRSLLIEEHRSRRTAEPRSAALVVGVTELVQAGVERVRPVICLTGYLAAGGDPDGPAADAAVTAAVALEFLDTCLMIRADVHDNAPMRRGIPTLHISHAAEHERNGWRGESRRFGEGTAVLAGDLTLAYADRLAAGLSRHARDIWDDLRTERVIGAHADVAAATEYLDDPWPERCITGCSRGCAAGWYGLHHALLIGAALAGRADLSAVYEEYASALHAAWRLRSFLEGGPGYDTDAQFLREVVFGGHAREQAEQAIATLVHRATTTVTTAPVPPDWRMELTAFARHVAGRAAG</sequence>
<gene>
    <name evidence="2" type="ORF">ABT317_29425</name>
</gene>
<evidence type="ECO:0000313" key="2">
    <source>
        <dbReference type="EMBL" id="MER6980983.1"/>
    </source>
</evidence>
<dbReference type="EMBL" id="JBEPCU010000664">
    <property type="protein sequence ID" value="MER6980983.1"/>
    <property type="molecule type" value="Genomic_DNA"/>
</dbReference>
<evidence type="ECO:0000256" key="1">
    <source>
        <dbReference type="RuleBase" id="RU004466"/>
    </source>
</evidence>
<dbReference type="Gene3D" id="1.10.600.10">
    <property type="entry name" value="Farnesyl Diphosphate Synthase"/>
    <property type="match status" value="1"/>
</dbReference>
<name>A0ABV1W9W0_9ACTN</name>
<dbReference type="Proteomes" id="UP001458415">
    <property type="component" value="Unassembled WGS sequence"/>
</dbReference>
<comment type="caution">
    <text evidence="2">The sequence shown here is derived from an EMBL/GenBank/DDBJ whole genome shotgun (WGS) entry which is preliminary data.</text>
</comment>
<protein>
    <submittedName>
        <fullName evidence="2">Polyprenyl synthetase family protein</fullName>
    </submittedName>
</protein>
<proteinExistence type="inferred from homology"/>
<evidence type="ECO:0000313" key="3">
    <source>
        <dbReference type="Proteomes" id="UP001458415"/>
    </source>
</evidence>
<comment type="similarity">
    <text evidence="1">Belongs to the FPP/GGPP synthase family.</text>
</comment>
<dbReference type="SUPFAM" id="SSF48576">
    <property type="entry name" value="Terpenoid synthases"/>
    <property type="match status" value="1"/>
</dbReference>
<reference evidence="2 3" key="1">
    <citation type="submission" date="2024-06" db="EMBL/GenBank/DDBJ databases">
        <title>The Natural Products Discovery Center: Release of the First 8490 Sequenced Strains for Exploring Actinobacteria Biosynthetic Diversity.</title>
        <authorList>
            <person name="Kalkreuter E."/>
            <person name="Kautsar S.A."/>
            <person name="Yang D."/>
            <person name="Bader C.D."/>
            <person name="Teijaro C.N."/>
            <person name="Fluegel L."/>
            <person name="Davis C.M."/>
            <person name="Simpson J.R."/>
            <person name="Lauterbach L."/>
            <person name="Steele A.D."/>
            <person name="Gui C."/>
            <person name="Meng S."/>
            <person name="Li G."/>
            <person name="Viehrig K."/>
            <person name="Ye F."/>
            <person name="Su P."/>
            <person name="Kiefer A.F."/>
            <person name="Nichols A."/>
            <person name="Cepeda A.J."/>
            <person name="Yan W."/>
            <person name="Fan B."/>
            <person name="Jiang Y."/>
            <person name="Adhikari A."/>
            <person name="Zheng C.-J."/>
            <person name="Schuster L."/>
            <person name="Cowan T.M."/>
            <person name="Smanski M.J."/>
            <person name="Chevrette M.G."/>
            <person name="De Carvalho L.P.S."/>
            <person name="Shen B."/>
        </authorList>
    </citation>
    <scope>NUCLEOTIDE SEQUENCE [LARGE SCALE GENOMIC DNA]</scope>
    <source>
        <strain evidence="2 3">NPDC000634</strain>
    </source>
</reference>
<dbReference type="InterPro" id="IPR000092">
    <property type="entry name" value="Polyprenyl_synt"/>
</dbReference>
<keyword evidence="3" id="KW-1185">Reference proteome</keyword>
<dbReference type="InterPro" id="IPR008949">
    <property type="entry name" value="Isoprenoid_synthase_dom_sf"/>
</dbReference>
<dbReference type="RefSeq" id="WP_244217166.1">
    <property type="nucleotide sequence ID" value="NZ_MUBM01000096.1"/>
</dbReference>
<dbReference type="Pfam" id="PF00348">
    <property type="entry name" value="polyprenyl_synt"/>
    <property type="match status" value="1"/>
</dbReference>
<organism evidence="2 3">
    <name type="scientific">Streptomyces carpinensis</name>
    <dbReference type="NCBI Taxonomy" id="66369"/>
    <lineage>
        <taxon>Bacteria</taxon>
        <taxon>Bacillati</taxon>
        <taxon>Actinomycetota</taxon>
        <taxon>Actinomycetes</taxon>
        <taxon>Kitasatosporales</taxon>
        <taxon>Streptomycetaceae</taxon>
        <taxon>Streptomyces</taxon>
    </lineage>
</organism>
<keyword evidence="1" id="KW-0808">Transferase</keyword>
<accession>A0ABV1W9W0</accession>